<accession>A0A1W2W8V2</accession>
<dbReference type="OrthoDB" id="2635at2759"/>
<dbReference type="GO" id="GO:0080090">
    <property type="term" value="P:regulation of primary metabolic process"/>
    <property type="evidence" value="ECO:0007669"/>
    <property type="project" value="UniProtKB-ARBA"/>
</dbReference>
<dbReference type="InterPro" id="IPR045099">
    <property type="entry name" value="PITH1-like"/>
</dbReference>
<dbReference type="eggNOG" id="KOG1730">
    <property type="taxonomic scope" value="Eukaryota"/>
</dbReference>
<evidence type="ECO:0000259" key="4">
    <source>
        <dbReference type="PROSITE" id="PS51532"/>
    </source>
</evidence>
<feature type="domain" description="PITH" evidence="4">
    <location>
        <begin position="18"/>
        <end position="190"/>
    </location>
</feature>
<dbReference type="GeneID" id="100176678"/>
<dbReference type="Gene3D" id="2.60.120.470">
    <property type="entry name" value="PITH domain"/>
    <property type="match status" value="1"/>
</dbReference>
<dbReference type="GO" id="GO:0045654">
    <property type="term" value="P:positive regulation of megakaryocyte differentiation"/>
    <property type="evidence" value="ECO:0007669"/>
    <property type="project" value="UniProtKB-ARBA"/>
</dbReference>
<dbReference type="Proteomes" id="UP000008144">
    <property type="component" value="Chromosome 3"/>
</dbReference>
<dbReference type="Pfam" id="PF06201">
    <property type="entry name" value="PITH"/>
    <property type="match status" value="1"/>
</dbReference>
<dbReference type="Ensembl" id="ENSCINT00000023802.2">
    <property type="protein sequence ID" value="ENSCINP00000023556.2"/>
    <property type="gene ID" value="ENSCING00000012686.2"/>
</dbReference>
<reference evidence="5" key="4">
    <citation type="submission" date="2025-09" db="UniProtKB">
        <authorList>
            <consortium name="Ensembl"/>
        </authorList>
    </citation>
    <scope>IDENTIFICATION</scope>
</reference>
<comment type="similarity">
    <text evidence="1">Belongs to the PITHD1 family.</text>
</comment>
<dbReference type="InParanoid" id="A0A1W2W8V2"/>
<keyword evidence="6" id="KW-1185">Reference proteome</keyword>
<dbReference type="KEGG" id="cin:100176678"/>
<name>A0A1W2W8V2_CIOIN</name>
<dbReference type="EMBL" id="EAAA01001740">
    <property type="status" value="NOT_ANNOTATED_CDS"/>
    <property type="molecule type" value="Genomic_DNA"/>
</dbReference>
<dbReference type="AlphaFoldDB" id="A0A1W2W8V2"/>
<dbReference type="InterPro" id="IPR037047">
    <property type="entry name" value="PITH_dom_sf"/>
</dbReference>
<dbReference type="SUPFAM" id="SSF49785">
    <property type="entry name" value="Galactose-binding domain-like"/>
    <property type="match status" value="1"/>
</dbReference>
<dbReference type="InterPro" id="IPR008979">
    <property type="entry name" value="Galactose-bd-like_sf"/>
</dbReference>
<reference evidence="5" key="2">
    <citation type="journal article" date="2008" name="Genome Biol.">
        <title>Improved genome assembly and evidence-based global gene model set for the chordate Ciona intestinalis: new insight into intron and operon populations.</title>
        <authorList>
            <person name="Satou Y."/>
            <person name="Mineta K."/>
            <person name="Ogasawara M."/>
            <person name="Sasakura Y."/>
            <person name="Shoguchi E."/>
            <person name="Ueno K."/>
            <person name="Yamada L."/>
            <person name="Matsumoto J."/>
            <person name="Wasserscheid J."/>
            <person name="Dewar K."/>
            <person name="Wiley G.B."/>
            <person name="Macmil S.L."/>
            <person name="Roe B.A."/>
            <person name="Zeller R.W."/>
            <person name="Hastings K.E."/>
            <person name="Lemaire P."/>
            <person name="Lindquist E."/>
            <person name="Endo T."/>
            <person name="Hotta K."/>
            <person name="Inaba K."/>
        </authorList>
    </citation>
    <scope>NUCLEOTIDE SEQUENCE [LARGE SCALE GENOMIC DNA]</scope>
    <source>
        <strain evidence="5">wild type</strain>
    </source>
</reference>
<gene>
    <name evidence="5" type="primary">LOC100176678</name>
</gene>
<evidence type="ECO:0000313" key="6">
    <source>
        <dbReference type="Proteomes" id="UP000008144"/>
    </source>
</evidence>
<evidence type="ECO:0000256" key="2">
    <source>
        <dbReference type="ARBA" id="ARBA00074054"/>
    </source>
</evidence>
<evidence type="ECO:0000256" key="1">
    <source>
        <dbReference type="ARBA" id="ARBA00025788"/>
    </source>
</evidence>
<sequence length="209" mass="23753">MCDHEDHDHGAHGHDHSHDHEDKSAHFSLYLKINLTQLECLNESEEGSGKKVFKAWDERLDRERYVESDADPELLFNIPFTGNVKLKSIALLGGENDSHPKVMKLFKNIPNMSLDQTAKEADQAFELPQSYTDVLQLPAKIARFSNINCLSIFFPECYGGEITKIYYIGLTGDFMQAQRQEVLITNYELAANPADHKQKLNNMSGHMIS</sequence>
<evidence type="ECO:0000313" key="5">
    <source>
        <dbReference type="Ensembl" id="ENSCINP00000023556.2"/>
    </source>
</evidence>
<evidence type="ECO:0000256" key="3">
    <source>
        <dbReference type="SAM" id="MobiDB-lite"/>
    </source>
</evidence>
<dbReference type="FunCoup" id="A0A1W2W8V2">
    <property type="interactions" value="610"/>
</dbReference>
<dbReference type="OMA" id="RLVFKPW"/>
<dbReference type="PROSITE" id="PS51532">
    <property type="entry name" value="PITH"/>
    <property type="match status" value="1"/>
</dbReference>
<dbReference type="RefSeq" id="XP_002123422.1">
    <property type="nucleotide sequence ID" value="XM_002123386.5"/>
</dbReference>
<organism evidence="5 6">
    <name type="scientific">Ciona intestinalis</name>
    <name type="common">Transparent sea squirt</name>
    <name type="synonym">Ascidia intestinalis</name>
    <dbReference type="NCBI Taxonomy" id="7719"/>
    <lineage>
        <taxon>Eukaryota</taxon>
        <taxon>Metazoa</taxon>
        <taxon>Chordata</taxon>
        <taxon>Tunicata</taxon>
        <taxon>Ascidiacea</taxon>
        <taxon>Phlebobranchia</taxon>
        <taxon>Cionidae</taxon>
        <taxon>Ciona</taxon>
    </lineage>
</organism>
<dbReference type="FunFam" id="2.60.120.470:FF:000002">
    <property type="entry name" value="PITH domain-containing protein 1"/>
    <property type="match status" value="1"/>
</dbReference>
<dbReference type="GO" id="GO:0005634">
    <property type="term" value="C:nucleus"/>
    <property type="evidence" value="ECO:0000318"/>
    <property type="project" value="GO_Central"/>
</dbReference>
<accession>F6U3H2</accession>
<feature type="region of interest" description="Disordered" evidence="3">
    <location>
        <begin position="1"/>
        <end position="20"/>
    </location>
</feature>
<dbReference type="PANTHER" id="PTHR12175">
    <property type="entry name" value="AD039 HT014 THIOREDOXIN FAMILY TRP26"/>
    <property type="match status" value="1"/>
</dbReference>
<dbReference type="PANTHER" id="PTHR12175:SF1">
    <property type="entry name" value="PITH DOMAIN-CONTAINING PROTEIN 1"/>
    <property type="match status" value="1"/>
</dbReference>
<dbReference type="GeneTree" id="ENSGT00490000043398"/>
<proteinExistence type="inferred from homology"/>
<dbReference type="GO" id="GO:0005737">
    <property type="term" value="C:cytoplasm"/>
    <property type="evidence" value="ECO:0007669"/>
    <property type="project" value="UniProtKB-ARBA"/>
</dbReference>
<dbReference type="InterPro" id="IPR010400">
    <property type="entry name" value="PITH_dom"/>
</dbReference>
<reference evidence="6" key="1">
    <citation type="journal article" date="2002" name="Science">
        <title>The draft genome of Ciona intestinalis: insights into chordate and vertebrate origins.</title>
        <authorList>
            <person name="Dehal P."/>
            <person name="Satou Y."/>
            <person name="Campbell R.K."/>
            <person name="Chapman J."/>
            <person name="Degnan B."/>
            <person name="De Tomaso A."/>
            <person name="Davidson B."/>
            <person name="Di Gregorio A."/>
            <person name="Gelpke M."/>
            <person name="Goodstein D.M."/>
            <person name="Harafuji N."/>
            <person name="Hastings K.E."/>
            <person name="Ho I."/>
            <person name="Hotta K."/>
            <person name="Huang W."/>
            <person name="Kawashima T."/>
            <person name="Lemaire P."/>
            <person name="Martinez D."/>
            <person name="Meinertzhagen I.A."/>
            <person name="Necula S."/>
            <person name="Nonaka M."/>
            <person name="Putnam N."/>
            <person name="Rash S."/>
            <person name="Saiga H."/>
            <person name="Satake M."/>
            <person name="Terry A."/>
            <person name="Yamada L."/>
            <person name="Wang H.G."/>
            <person name="Awazu S."/>
            <person name="Azumi K."/>
            <person name="Boore J."/>
            <person name="Branno M."/>
            <person name="Chin-Bow S."/>
            <person name="DeSantis R."/>
            <person name="Doyle S."/>
            <person name="Francino P."/>
            <person name="Keys D.N."/>
            <person name="Haga S."/>
            <person name="Hayashi H."/>
            <person name="Hino K."/>
            <person name="Imai K.S."/>
            <person name="Inaba K."/>
            <person name="Kano S."/>
            <person name="Kobayashi K."/>
            <person name="Kobayashi M."/>
            <person name="Lee B.I."/>
            <person name="Makabe K.W."/>
            <person name="Manohar C."/>
            <person name="Matassi G."/>
            <person name="Medina M."/>
            <person name="Mochizuki Y."/>
            <person name="Mount S."/>
            <person name="Morishita T."/>
            <person name="Miura S."/>
            <person name="Nakayama A."/>
            <person name="Nishizaka S."/>
            <person name="Nomoto H."/>
            <person name="Ohta F."/>
            <person name="Oishi K."/>
            <person name="Rigoutsos I."/>
            <person name="Sano M."/>
            <person name="Sasaki A."/>
            <person name="Sasakura Y."/>
            <person name="Shoguchi E."/>
            <person name="Shin-i T."/>
            <person name="Spagnuolo A."/>
            <person name="Stainier D."/>
            <person name="Suzuki M.M."/>
            <person name="Tassy O."/>
            <person name="Takatori N."/>
            <person name="Tokuoka M."/>
            <person name="Yagi K."/>
            <person name="Yoshizaki F."/>
            <person name="Wada S."/>
            <person name="Zhang C."/>
            <person name="Hyatt P.D."/>
            <person name="Larimer F."/>
            <person name="Detter C."/>
            <person name="Doggett N."/>
            <person name="Glavina T."/>
            <person name="Hawkins T."/>
            <person name="Richardson P."/>
            <person name="Lucas S."/>
            <person name="Kohara Y."/>
            <person name="Levine M."/>
            <person name="Satoh N."/>
            <person name="Rokhsar D.S."/>
        </authorList>
    </citation>
    <scope>NUCLEOTIDE SEQUENCE [LARGE SCALE GENOMIC DNA]</scope>
</reference>
<protein>
    <recommendedName>
        <fullName evidence="2">PITH domain-containing protein 1</fullName>
    </recommendedName>
</protein>
<dbReference type="STRING" id="7719.ENSCINP00000023556"/>
<dbReference type="GO" id="GO:0060255">
    <property type="term" value="P:regulation of macromolecule metabolic process"/>
    <property type="evidence" value="ECO:0007669"/>
    <property type="project" value="UniProtKB-ARBA"/>
</dbReference>
<reference evidence="5" key="3">
    <citation type="submission" date="2025-08" db="UniProtKB">
        <authorList>
            <consortium name="Ensembl"/>
        </authorList>
    </citation>
    <scope>IDENTIFICATION</scope>
</reference>